<evidence type="ECO:0000313" key="2">
    <source>
        <dbReference type="EMBL" id="CAK7356472.1"/>
    </source>
</evidence>
<sequence length="75" mass="8893">MRERNRHMRRFAANATNGRFDALLAKRDVDNIKRDVNPSAYQHAETCDKLEERPLPSYEPKHQHNRNTVFLDDTN</sequence>
<keyword evidence="3" id="KW-1185">Reference proteome</keyword>
<dbReference type="Proteomes" id="UP001314170">
    <property type="component" value="Unassembled WGS sequence"/>
</dbReference>
<accession>A0AAV1STX4</accession>
<evidence type="ECO:0000313" key="3">
    <source>
        <dbReference type="Proteomes" id="UP001314170"/>
    </source>
</evidence>
<organism evidence="2 3">
    <name type="scientific">Dovyalis caffra</name>
    <dbReference type="NCBI Taxonomy" id="77055"/>
    <lineage>
        <taxon>Eukaryota</taxon>
        <taxon>Viridiplantae</taxon>
        <taxon>Streptophyta</taxon>
        <taxon>Embryophyta</taxon>
        <taxon>Tracheophyta</taxon>
        <taxon>Spermatophyta</taxon>
        <taxon>Magnoliopsida</taxon>
        <taxon>eudicotyledons</taxon>
        <taxon>Gunneridae</taxon>
        <taxon>Pentapetalae</taxon>
        <taxon>rosids</taxon>
        <taxon>fabids</taxon>
        <taxon>Malpighiales</taxon>
        <taxon>Salicaceae</taxon>
        <taxon>Flacourtieae</taxon>
        <taxon>Dovyalis</taxon>
    </lineage>
</organism>
<name>A0AAV1STX4_9ROSI</name>
<protein>
    <submittedName>
        <fullName evidence="2">Uncharacterized protein</fullName>
    </submittedName>
</protein>
<feature type="region of interest" description="Disordered" evidence="1">
    <location>
        <begin position="54"/>
        <end position="75"/>
    </location>
</feature>
<dbReference type="EMBL" id="CAWUPB010001197">
    <property type="protein sequence ID" value="CAK7356472.1"/>
    <property type="molecule type" value="Genomic_DNA"/>
</dbReference>
<evidence type="ECO:0000256" key="1">
    <source>
        <dbReference type="SAM" id="MobiDB-lite"/>
    </source>
</evidence>
<reference evidence="2 3" key="1">
    <citation type="submission" date="2024-01" db="EMBL/GenBank/DDBJ databases">
        <authorList>
            <person name="Waweru B."/>
        </authorList>
    </citation>
    <scope>NUCLEOTIDE SEQUENCE [LARGE SCALE GENOMIC DNA]</scope>
</reference>
<dbReference type="AlphaFoldDB" id="A0AAV1STX4"/>
<comment type="caution">
    <text evidence="2">The sequence shown here is derived from an EMBL/GenBank/DDBJ whole genome shotgun (WGS) entry which is preliminary data.</text>
</comment>
<gene>
    <name evidence="2" type="ORF">DCAF_LOCUS26744</name>
</gene>
<proteinExistence type="predicted"/>